<feature type="domain" description="HTH marR-type" evidence="1">
    <location>
        <begin position="12"/>
        <end position="135"/>
    </location>
</feature>
<dbReference type="InterPro" id="IPR036390">
    <property type="entry name" value="WH_DNA-bd_sf"/>
</dbReference>
<dbReference type="GO" id="GO:0006950">
    <property type="term" value="P:response to stress"/>
    <property type="evidence" value="ECO:0007669"/>
    <property type="project" value="TreeGrafter"/>
</dbReference>
<dbReference type="PANTHER" id="PTHR33164">
    <property type="entry name" value="TRANSCRIPTIONAL REGULATOR, MARR FAMILY"/>
    <property type="match status" value="1"/>
</dbReference>
<dbReference type="SUPFAM" id="SSF46785">
    <property type="entry name" value="Winged helix' DNA-binding domain"/>
    <property type="match status" value="1"/>
</dbReference>
<gene>
    <name evidence="2" type="ORF">SAMN05444695_109173</name>
</gene>
<keyword evidence="2" id="KW-0238">DNA-binding</keyword>
<dbReference type="InterPro" id="IPR039422">
    <property type="entry name" value="MarR/SlyA-like"/>
</dbReference>
<evidence type="ECO:0000313" key="2">
    <source>
        <dbReference type="EMBL" id="SDI65525.1"/>
    </source>
</evidence>
<dbReference type="AlphaFoldDB" id="A0A1G8MCG1"/>
<sequence length="135" mass="14263">MRRVTTGESTPEVRPVLALLRAARLATESLADATADAGLSVDQWLTLELLVRHRDSGLSMSDLRALTGMAGATLTRTVDRLITDALAHREVDSFDRRRVLVHVSAAGAELHASTVSGIDAAEAAFGEIMAPGVSS</sequence>
<dbReference type="InterPro" id="IPR000835">
    <property type="entry name" value="HTH_MarR-typ"/>
</dbReference>
<dbReference type="Gene3D" id="1.10.10.10">
    <property type="entry name" value="Winged helix-like DNA-binding domain superfamily/Winged helix DNA-binding domain"/>
    <property type="match status" value="1"/>
</dbReference>
<dbReference type="Proteomes" id="UP000183263">
    <property type="component" value="Unassembled WGS sequence"/>
</dbReference>
<organism evidence="2 3">
    <name type="scientific">Rhodococcus triatomae</name>
    <dbReference type="NCBI Taxonomy" id="300028"/>
    <lineage>
        <taxon>Bacteria</taxon>
        <taxon>Bacillati</taxon>
        <taxon>Actinomycetota</taxon>
        <taxon>Actinomycetes</taxon>
        <taxon>Mycobacteriales</taxon>
        <taxon>Nocardiaceae</taxon>
        <taxon>Rhodococcus</taxon>
    </lineage>
</organism>
<proteinExistence type="predicted"/>
<protein>
    <submittedName>
        <fullName evidence="2">DNA-binding transcriptional regulator, MarR family</fullName>
    </submittedName>
</protein>
<dbReference type="PANTHER" id="PTHR33164:SF43">
    <property type="entry name" value="HTH-TYPE TRANSCRIPTIONAL REPRESSOR YETL"/>
    <property type="match status" value="1"/>
</dbReference>
<accession>A0A1G8MCG1</accession>
<keyword evidence="3" id="KW-1185">Reference proteome</keyword>
<dbReference type="PROSITE" id="PS50995">
    <property type="entry name" value="HTH_MARR_2"/>
    <property type="match status" value="1"/>
</dbReference>
<dbReference type="EMBL" id="FNDN01000009">
    <property type="protein sequence ID" value="SDI65525.1"/>
    <property type="molecule type" value="Genomic_DNA"/>
</dbReference>
<name>A0A1G8MCG1_9NOCA</name>
<dbReference type="GO" id="GO:0003700">
    <property type="term" value="F:DNA-binding transcription factor activity"/>
    <property type="evidence" value="ECO:0007669"/>
    <property type="project" value="InterPro"/>
</dbReference>
<dbReference type="GO" id="GO:0003677">
    <property type="term" value="F:DNA binding"/>
    <property type="evidence" value="ECO:0007669"/>
    <property type="project" value="UniProtKB-KW"/>
</dbReference>
<evidence type="ECO:0000259" key="1">
    <source>
        <dbReference type="PROSITE" id="PS50995"/>
    </source>
</evidence>
<dbReference type="Pfam" id="PF12802">
    <property type="entry name" value="MarR_2"/>
    <property type="match status" value="1"/>
</dbReference>
<reference evidence="2 3" key="1">
    <citation type="submission" date="2016-10" db="EMBL/GenBank/DDBJ databases">
        <authorList>
            <person name="de Groot N.N."/>
        </authorList>
    </citation>
    <scope>NUCLEOTIDE SEQUENCE [LARGE SCALE GENOMIC DNA]</scope>
    <source>
        <strain evidence="2 3">DSM 44892</strain>
    </source>
</reference>
<dbReference type="InterPro" id="IPR036388">
    <property type="entry name" value="WH-like_DNA-bd_sf"/>
</dbReference>
<dbReference type="SMART" id="SM00347">
    <property type="entry name" value="HTH_MARR"/>
    <property type="match status" value="1"/>
</dbReference>
<evidence type="ECO:0000313" key="3">
    <source>
        <dbReference type="Proteomes" id="UP000183263"/>
    </source>
</evidence>